<dbReference type="OrthoDB" id="6350450at2759"/>
<dbReference type="PANTHER" id="PTHR24246:SF27">
    <property type="entry name" value="ADENOSINE RECEPTOR, ISOFORM A"/>
    <property type="match status" value="1"/>
</dbReference>
<evidence type="ECO:0000256" key="3">
    <source>
        <dbReference type="ARBA" id="ARBA00022475"/>
    </source>
</evidence>
<keyword evidence="10" id="KW-0807">Transducer</keyword>
<keyword evidence="4 11" id="KW-0812">Transmembrane</keyword>
<comment type="similarity">
    <text evidence="2">Belongs to the G-protein coupled receptor 1 family.</text>
</comment>
<dbReference type="GO" id="GO:0007189">
    <property type="term" value="P:adenylate cyclase-activating G protein-coupled receptor signaling pathway"/>
    <property type="evidence" value="ECO:0000318"/>
    <property type="project" value="GO_Central"/>
</dbReference>
<dbReference type="HOGENOM" id="CLU_960616_0_0_1"/>
<feature type="domain" description="G-protein coupled receptors family 1 profile" evidence="12">
    <location>
        <begin position="48"/>
        <end position="148"/>
    </location>
</feature>
<dbReference type="KEGG" id="dpx:DAPPUDRAFT_239116"/>
<feature type="transmembrane region" description="Helical" evidence="11">
    <location>
        <begin position="144"/>
        <end position="164"/>
    </location>
</feature>
<evidence type="ECO:0000256" key="10">
    <source>
        <dbReference type="ARBA" id="ARBA00023224"/>
    </source>
</evidence>
<name>E9G8D6_DAPPU</name>
<dbReference type="Gene3D" id="1.20.1070.10">
    <property type="entry name" value="Rhodopsin 7-helix transmembrane proteins"/>
    <property type="match status" value="1"/>
</dbReference>
<keyword evidence="5 11" id="KW-1133">Transmembrane helix</keyword>
<dbReference type="GO" id="GO:0005886">
    <property type="term" value="C:plasma membrane"/>
    <property type="evidence" value="ECO:0000318"/>
    <property type="project" value="GO_Central"/>
</dbReference>
<evidence type="ECO:0000256" key="7">
    <source>
        <dbReference type="ARBA" id="ARBA00023136"/>
    </source>
</evidence>
<dbReference type="EMBL" id="GL732535">
    <property type="protein sequence ID" value="EFX83957.1"/>
    <property type="molecule type" value="Genomic_DNA"/>
</dbReference>
<evidence type="ECO:0000259" key="12">
    <source>
        <dbReference type="PROSITE" id="PS50262"/>
    </source>
</evidence>
<evidence type="ECO:0000256" key="5">
    <source>
        <dbReference type="ARBA" id="ARBA00022989"/>
    </source>
</evidence>
<dbReference type="GO" id="GO:0001609">
    <property type="term" value="F:G protein-coupled adenosine receptor activity"/>
    <property type="evidence" value="ECO:0000318"/>
    <property type="project" value="GO_Central"/>
</dbReference>
<protein>
    <recommendedName>
        <fullName evidence="12">G-protein coupled receptors family 1 profile domain-containing protein</fullName>
    </recommendedName>
</protein>
<dbReference type="GO" id="GO:0001973">
    <property type="term" value="P:G protein-coupled adenosine receptor signaling pathway"/>
    <property type="evidence" value="ECO:0000318"/>
    <property type="project" value="GO_Central"/>
</dbReference>
<keyword evidence="8" id="KW-0675">Receptor</keyword>
<evidence type="ECO:0000256" key="1">
    <source>
        <dbReference type="ARBA" id="ARBA00004651"/>
    </source>
</evidence>
<organism evidence="13 14">
    <name type="scientific">Daphnia pulex</name>
    <name type="common">Water flea</name>
    <dbReference type="NCBI Taxonomy" id="6669"/>
    <lineage>
        <taxon>Eukaryota</taxon>
        <taxon>Metazoa</taxon>
        <taxon>Ecdysozoa</taxon>
        <taxon>Arthropoda</taxon>
        <taxon>Crustacea</taxon>
        <taxon>Branchiopoda</taxon>
        <taxon>Diplostraca</taxon>
        <taxon>Cladocera</taxon>
        <taxon>Anomopoda</taxon>
        <taxon>Daphniidae</taxon>
        <taxon>Daphnia</taxon>
    </lineage>
</organism>
<dbReference type="Pfam" id="PF00001">
    <property type="entry name" value="7tm_1"/>
    <property type="match status" value="1"/>
</dbReference>
<evidence type="ECO:0000256" key="4">
    <source>
        <dbReference type="ARBA" id="ARBA00022692"/>
    </source>
</evidence>
<evidence type="ECO:0000313" key="13">
    <source>
        <dbReference type="EMBL" id="EFX83957.1"/>
    </source>
</evidence>
<dbReference type="PROSITE" id="PS50262">
    <property type="entry name" value="G_PROTEIN_RECEP_F1_2"/>
    <property type="match status" value="1"/>
</dbReference>
<dbReference type="InterPro" id="IPR017452">
    <property type="entry name" value="GPCR_Rhodpsn_7TM"/>
</dbReference>
<evidence type="ECO:0000256" key="8">
    <source>
        <dbReference type="ARBA" id="ARBA00023170"/>
    </source>
</evidence>
<keyword evidence="7 11" id="KW-0472">Membrane</keyword>
<dbReference type="PANTHER" id="PTHR24246">
    <property type="entry name" value="OLFACTORY RECEPTOR AND ADENOSINE RECEPTOR"/>
    <property type="match status" value="1"/>
</dbReference>
<keyword evidence="14" id="KW-1185">Reference proteome</keyword>
<evidence type="ECO:0000256" key="6">
    <source>
        <dbReference type="ARBA" id="ARBA00023040"/>
    </source>
</evidence>
<evidence type="ECO:0000313" key="14">
    <source>
        <dbReference type="Proteomes" id="UP000000305"/>
    </source>
</evidence>
<sequence length="290" mass="32807">MNLTTETSTNTTLLLSLPISLDVPWTLRSFSPIQLSYRCIIIIFGTLLNFLVIAMVRCSRQLHYPRHVFWVGISIVNQCSVIQSLVEIVAFVDRSSRVACQLYVLNAGVYYTIFLTFLALAALDRYLAITRYEWYKNKVTNRSVIYLLSIGCFVTYTTITSPFWTGSKSIKNCTVNLTHVHSVMIYDLLLGFLCVILHIKIFLRSRKASRLQPRPNLADASIALQFHSAPVANVQVVESRLQGAESLVYAASAQTGNTTNIPNRLDQMAEREQDSHMFRLVSHPPQNQPT</sequence>
<comment type="subcellular location">
    <subcellularLocation>
        <location evidence="1">Cell membrane</location>
        <topology evidence="1">Multi-pass membrane protein</topology>
    </subcellularLocation>
</comment>
<feature type="transmembrane region" description="Helical" evidence="11">
    <location>
        <begin position="35"/>
        <end position="56"/>
    </location>
</feature>
<keyword evidence="6" id="KW-0297">G-protein coupled receptor</keyword>
<dbReference type="CDD" id="cd00637">
    <property type="entry name" value="7tm_classA_rhodopsin-like"/>
    <property type="match status" value="1"/>
</dbReference>
<feature type="transmembrane region" description="Helical" evidence="11">
    <location>
        <begin position="184"/>
        <end position="203"/>
    </location>
</feature>
<dbReference type="InterPro" id="IPR000276">
    <property type="entry name" value="GPCR_Rhodpsn"/>
</dbReference>
<accession>E9G8D6</accession>
<evidence type="ECO:0000256" key="9">
    <source>
        <dbReference type="ARBA" id="ARBA00023180"/>
    </source>
</evidence>
<dbReference type="Proteomes" id="UP000000305">
    <property type="component" value="Unassembled WGS sequence"/>
</dbReference>
<feature type="transmembrane region" description="Helical" evidence="11">
    <location>
        <begin position="103"/>
        <end position="123"/>
    </location>
</feature>
<reference evidence="13 14" key="1">
    <citation type="journal article" date="2011" name="Science">
        <title>The ecoresponsive genome of Daphnia pulex.</title>
        <authorList>
            <person name="Colbourne J.K."/>
            <person name="Pfrender M.E."/>
            <person name="Gilbert D."/>
            <person name="Thomas W.K."/>
            <person name="Tucker A."/>
            <person name="Oakley T.H."/>
            <person name="Tokishita S."/>
            <person name="Aerts A."/>
            <person name="Arnold G.J."/>
            <person name="Basu M.K."/>
            <person name="Bauer D.J."/>
            <person name="Caceres C.E."/>
            <person name="Carmel L."/>
            <person name="Casola C."/>
            <person name="Choi J.H."/>
            <person name="Detter J.C."/>
            <person name="Dong Q."/>
            <person name="Dusheyko S."/>
            <person name="Eads B.D."/>
            <person name="Frohlich T."/>
            <person name="Geiler-Samerotte K.A."/>
            <person name="Gerlach D."/>
            <person name="Hatcher P."/>
            <person name="Jogdeo S."/>
            <person name="Krijgsveld J."/>
            <person name="Kriventseva E.V."/>
            <person name="Kultz D."/>
            <person name="Laforsch C."/>
            <person name="Lindquist E."/>
            <person name="Lopez J."/>
            <person name="Manak J.R."/>
            <person name="Muller J."/>
            <person name="Pangilinan J."/>
            <person name="Patwardhan R.P."/>
            <person name="Pitluck S."/>
            <person name="Pritham E.J."/>
            <person name="Rechtsteiner A."/>
            <person name="Rho M."/>
            <person name="Rogozin I.B."/>
            <person name="Sakarya O."/>
            <person name="Salamov A."/>
            <person name="Schaack S."/>
            <person name="Shapiro H."/>
            <person name="Shiga Y."/>
            <person name="Skalitzky C."/>
            <person name="Smith Z."/>
            <person name="Souvorov A."/>
            <person name="Sung W."/>
            <person name="Tang Z."/>
            <person name="Tsuchiya D."/>
            <person name="Tu H."/>
            <person name="Vos H."/>
            <person name="Wang M."/>
            <person name="Wolf Y.I."/>
            <person name="Yamagata H."/>
            <person name="Yamada T."/>
            <person name="Ye Y."/>
            <person name="Shaw J.R."/>
            <person name="Andrews J."/>
            <person name="Crease T.J."/>
            <person name="Tang H."/>
            <person name="Lucas S.M."/>
            <person name="Robertson H.M."/>
            <person name="Bork P."/>
            <person name="Koonin E.V."/>
            <person name="Zdobnov E.M."/>
            <person name="Grigoriev I.V."/>
            <person name="Lynch M."/>
            <person name="Boore J.L."/>
        </authorList>
    </citation>
    <scope>NUCLEOTIDE SEQUENCE [LARGE SCALE GENOMIC DNA]</scope>
</reference>
<feature type="transmembrane region" description="Helical" evidence="11">
    <location>
        <begin position="68"/>
        <end position="91"/>
    </location>
</feature>
<proteinExistence type="inferred from homology"/>
<dbReference type="PhylomeDB" id="E9G8D6"/>
<dbReference type="SUPFAM" id="SSF81321">
    <property type="entry name" value="Family A G protein-coupled receptor-like"/>
    <property type="match status" value="1"/>
</dbReference>
<gene>
    <name evidence="13" type="ORF">DAPPUDRAFT_239116</name>
</gene>
<dbReference type="AlphaFoldDB" id="E9G8D6"/>
<keyword evidence="9" id="KW-0325">Glycoprotein</keyword>
<dbReference type="InParanoid" id="E9G8D6"/>
<evidence type="ECO:0000256" key="2">
    <source>
        <dbReference type="ARBA" id="ARBA00010663"/>
    </source>
</evidence>
<keyword evidence="3" id="KW-1003">Cell membrane</keyword>
<evidence type="ECO:0000256" key="11">
    <source>
        <dbReference type="SAM" id="Phobius"/>
    </source>
</evidence>